<dbReference type="PANTHER" id="PTHR42939">
    <property type="entry name" value="ABC TRANSPORTER ATP-BINDING PROTEIN ALBC-RELATED"/>
    <property type="match status" value="1"/>
</dbReference>
<dbReference type="CDD" id="cd03230">
    <property type="entry name" value="ABC_DR_subfamily_A"/>
    <property type="match status" value="1"/>
</dbReference>
<keyword evidence="6" id="KW-1185">Reference proteome</keyword>
<dbReference type="Pfam" id="PF00005">
    <property type="entry name" value="ABC_tran"/>
    <property type="match status" value="1"/>
</dbReference>
<name>A0ABY7AZV3_9PSEU</name>
<protein>
    <submittedName>
        <fullName evidence="5">ATP-binding cassette domain-containing protein</fullName>
    </submittedName>
</protein>
<dbReference type="InterPro" id="IPR017871">
    <property type="entry name" value="ABC_transporter-like_CS"/>
</dbReference>
<sequence length="288" mass="30138">MTPLLRLRAVGKRYGAGPDVLTGVNLEIRPGEVLGVVGTNGSGKSTLLRILAGLSAPSAGVVDGSPSVGYVPDRFPAATRMTAVSYLRHLGRIRGGPRAGDLSARAVELLDRLALVGGPGAPIRSLSKGNAQKVALAQALLTEPELLVLDEPWSGLDPAAHRALAELLAESRERGAAVVFTEHRLDHARACATRVSQLVAGSLRPALPPTPGDERAVRIVLRGEGADDWRDEPGVIEVARKAGEVELTVARDQSDAVLLSALRRGWSVFKLDSTADDSTAATGSPSVR</sequence>
<evidence type="ECO:0000313" key="6">
    <source>
        <dbReference type="Proteomes" id="UP001163203"/>
    </source>
</evidence>
<dbReference type="InterPro" id="IPR027417">
    <property type="entry name" value="P-loop_NTPase"/>
</dbReference>
<dbReference type="RefSeq" id="WP_268755718.1">
    <property type="nucleotide sequence ID" value="NZ_CP113836.1"/>
</dbReference>
<dbReference type="InterPro" id="IPR003439">
    <property type="entry name" value="ABC_transporter-like_ATP-bd"/>
</dbReference>
<dbReference type="SUPFAM" id="SSF52540">
    <property type="entry name" value="P-loop containing nucleoside triphosphate hydrolases"/>
    <property type="match status" value="1"/>
</dbReference>
<feature type="domain" description="ABC transporter" evidence="4">
    <location>
        <begin position="5"/>
        <end position="225"/>
    </location>
</feature>
<keyword evidence="3 5" id="KW-0067">ATP-binding</keyword>
<organism evidence="5 6">
    <name type="scientific">Amycolatopsis cynarae</name>
    <dbReference type="NCBI Taxonomy" id="2995223"/>
    <lineage>
        <taxon>Bacteria</taxon>
        <taxon>Bacillati</taxon>
        <taxon>Actinomycetota</taxon>
        <taxon>Actinomycetes</taxon>
        <taxon>Pseudonocardiales</taxon>
        <taxon>Pseudonocardiaceae</taxon>
        <taxon>Amycolatopsis</taxon>
    </lineage>
</organism>
<keyword evidence="1" id="KW-0813">Transport</keyword>
<evidence type="ECO:0000256" key="1">
    <source>
        <dbReference type="ARBA" id="ARBA00022448"/>
    </source>
</evidence>
<accession>A0ABY7AZV3</accession>
<dbReference type="EMBL" id="CP113836">
    <property type="protein sequence ID" value="WAL65565.1"/>
    <property type="molecule type" value="Genomic_DNA"/>
</dbReference>
<dbReference type="PROSITE" id="PS00211">
    <property type="entry name" value="ABC_TRANSPORTER_1"/>
    <property type="match status" value="1"/>
</dbReference>
<dbReference type="Proteomes" id="UP001163203">
    <property type="component" value="Chromosome"/>
</dbReference>
<dbReference type="PROSITE" id="PS50893">
    <property type="entry name" value="ABC_TRANSPORTER_2"/>
    <property type="match status" value="1"/>
</dbReference>
<dbReference type="InterPro" id="IPR051782">
    <property type="entry name" value="ABC_Transporter_VariousFunc"/>
</dbReference>
<reference evidence="5" key="1">
    <citation type="submission" date="2022-11" db="EMBL/GenBank/DDBJ databases">
        <authorList>
            <person name="Mo P."/>
        </authorList>
    </citation>
    <scope>NUCLEOTIDE SEQUENCE</scope>
    <source>
        <strain evidence="5">HUAS 11-8</strain>
    </source>
</reference>
<proteinExistence type="predicted"/>
<evidence type="ECO:0000256" key="2">
    <source>
        <dbReference type="ARBA" id="ARBA00022741"/>
    </source>
</evidence>
<gene>
    <name evidence="5" type="ORF">ORV05_32570</name>
</gene>
<dbReference type="GO" id="GO:0005524">
    <property type="term" value="F:ATP binding"/>
    <property type="evidence" value="ECO:0007669"/>
    <property type="project" value="UniProtKB-KW"/>
</dbReference>
<evidence type="ECO:0000313" key="5">
    <source>
        <dbReference type="EMBL" id="WAL65565.1"/>
    </source>
</evidence>
<dbReference type="Gene3D" id="3.40.50.300">
    <property type="entry name" value="P-loop containing nucleotide triphosphate hydrolases"/>
    <property type="match status" value="1"/>
</dbReference>
<evidence type="ECO:0000256" key="3">
    <source>
        <dbReference type="ARBA" id="ARBA00022840"/>
    </source>
</evidence>
<dbReference type="InterPro" id="IPR003593">
    <property type="entry name" value="AAA+_ATPase"/>
</dbReference>
<keyword evidence="2" id="KW-0547">Nucleotide-binding</keyword>
<dbReference type="PANTHER" id="PTHR42939:SF1">
    <property type="entry name" value="ABC TRANSPORTER ATP-BINDING PROTEIN ALBC-RELATED"/>
    <property type="match status" value="1"/>
</dbReference>
<dbReference type="SMART" id="SM00382">
    <property type="entry name" value="AAA"/>
    <property type="match status" value="1"/>
</dbReference>
<evidence type="ECO:0000259" key="4">
    <source>
        <dbReference type="PROSITE" id="PS50893"/>
    </source>
</evidence>